<accession>A0A0R3S9I8</accession>
<dbReference type="UniPathway" id="UPA00251">
    <property type="reaction ID" value="UER00319"/>
</dbReference>
<comment type="pathway">
    <text evidence="3">Porphyrin-containing compound metabolism; protoporphyrin-IX biosynthesis; coproporphyrinogen-III from 5-aminolevulinate: step 2/4.</text>
</comment>
<dbReference type="SUPFAM" id="SSF54782">
    <property type="entry name" value="Porphobilinogen deaminase (hydroxymethylbilane synthase), C-terminal domain"/>
    <property type="match status" value="1"/>
</dbReference>
<dbReference type="PROSITE" id="PS00533">
    <property type="entry name" value="PORPHOBILINOGEN_DEAM"/>
    <property type="match status" value="1"/>
</dbReference>
<evidence type="ECO:0000256" key="7">
    <source>
        <dbReference type="ARBA" id="ARBA00023244"/>
    </source>
</evidence>
<name>A0A0R3S9I8_HYMDI</name>
<dbReference type="PANTHER" id="PTHR11557:SF0">
    <property type="entry name" value="PORPHOBILINOGEN DEAMINASE"/>
    <property type="match status" value="1"/>
</dbReference>
<organism evidence="14">
    <name type="scientific">Hymenolepis diminuta</name>
    <name type="common">Rat tapeworm</name>
    <dbReference type="NCBI Taxonomy" id="6216"/>
    <lineage>
        <taxon>Eukaryota</taxon>
        <taxon>Metazoa</taxon>
        <taxon>Spiralia</taxon>
        <taxon>Lophotrochozoa</taxon>
        <taxon>Platyhelminthes</taxon>
        <taxon>Cestoda</taxon>
        <taxon>Eucestoda</taxon>
        <taxon>Cyclophyllidea</taxon>
        <taxon>Hymenolepididae</taxon>
        <taxon>Hymenolepis</taxon>
    </lineage>
</organism>
<dbReference type="GO" id="GO:0006782">
    <property type="term" value="P:protoporphyrinogen IX biosynthetic process"/>
    <property type="evidence" value="ECO:0007669"/>
    <property type="project" value="UniProtKB-UniPathway"/>
</dbReference>
<dbReference type="Gene3D" id="3.30.2300.10">
    <property type="entry name" value="THUMP superfamily"/>
    <property type="match status" value="1"/>
</dbReference>
<dbReference type="InterPro" id="IPR022419">
    <property type="entry name" value="Porphobilin_deaminase_cofac_BS"/>
</dbReference>
<evidence type="ECO:0000256" key="4">
    <source>
        <dbReference type="ARBA" id="ARBA00005638"/>
    </source>
</evidence>
<evidence type="ECO:0000256" key="9">
    <source>
        <dbReference type="SAM" id="MobiDB-lite"/>
    </source>
</evidence>
<dbReference type="InterPro" id="IPR022418">
    <property type="entry name" value="Porphobilinogen_deaminase_C"/>
</dbReference>
<evidence type="ECO:0000259" key="10">
    <source>
        <dbReference type="Pfam" id="PF01379"/>
    </source>
</evidence>
<dbReference type="FunFam" id="3.40.190.10:FF:000005">
    <property type="entry name" value="Porphobilinogen deaminase"/>
    <property type="match status" value="1"/>
</dbReference>
<comment type="function">
    <text evidence="2">Tetrapolymerization of the monopyrrole PBG into the hydroxymethylbilane pre-uroporphyrinogen in several discrete steps.</text>
</comment>
<evidence type="ECO:0000313" key="14">
    <source>
        <dbReference type="WBParaSite" id="HDID_0000092001-mRNA-1"/>
    </source>
</evidence>
<dbReference type="PANTHER" id="PTHR11557">
    <property type="entry name" value="PORPHOBILINOGEN DEAMINASE"/>
    <property type="match status" value="1"/>
</dbReference>
<reference evidence="12 13" key="2">
    <citation type="submission" date="2018-11" db="EMBL/GenBank/DDBJ databases">
        <authorList>
            <consortium name="Pathogen Informatics"/>
        </authorList>
    </citation>
    <scope>NUCLEOTIDE SEQUENCE [LARGE SCALE GENOMIC DNA]</scope>
</reference>
<dbReference type="Proteomes" id="UP000274504">
    <property type="component" value="Unassembled WGS sequence"/>
</dbReference>
<dbReference type="InterPro" id="IPR000860">
    <property type="entry name" value="HemC"/>
</dbReference>
<dbReference type="STRING" id="6216.A0A0R3S9I8"/>
<feature type="compositionally biased region" description="Basic and acidic residues" evidence="9">
    <location>
        <begin position="501"/>
        <end position="518"/>
    </location>
</feature>
<evidence type="ECO:0000313" key="12">
    <source>
        <dbReference type="EMBL" id="VDL18382.1"/>
    </source>
</evidence>
<protein>
    <recommendedName>
        <fullName evidence="5">hydroxymethylbilane synthase</fullName>
        <ecNumber evidence="5">2.5.1.61</ecNumber>
    </recommendedName>
    <alternativeName>
        <fullName evidence="8">Hydroxymethylbilane synthase</fullName>
    </alternativeName>
</protein>
<dbReference type="GO" id="GO:0004418">
    <property type="term" value="F:hydroxymethylbilane synthase activity"/>
    <property type="evidence" value="ECO:0007669"/>
    <property type="project" value="UniProtKB-EC"/>
</dbReference>
<evidence type="ECO:0000256" key="6">
    <source>
        <dbReference type="ARBA" id="ARBA00022679"/>
    </source>
</evidence>
<gene>
    <name evidence="12" type="ORF">HDID_LOCUS921</name>
</gene>
<proteinExistence type="inferred from homology"/>
<evidence type="ECO:0000256" key="1">
    <source>
        <dbReference type="ARBA" id="ARBA00001916"/>
    </source>
</evidence>
<dbReference type="Pfam" id="PF01379">
    <property type="entry name" value="Porphobil_deam"/>
    <property type="match status" value="1"/>
</dbReference>
<dbReference type="WBParaSite" id="HDID_0000092001-mRNA-1">
    <property type="protein sequence ID" value="HDID_0000092001-mRNA-1"/>
    <property type="gene ID" value="HDID_0000092001"/>
</dbReference>
<dbReference type="Gene3D" id="3.30.160.40">
    <property type="entry name" value="Porphobilinogen deaminase, C-terminal domain"/>
    <property type="match status" value="1"/>
</dbReference>
<comment type="similarity">
    <text evidence="4">Belongs to the HMBS family.</text>
</comment>
<evidence type="ECO:0000313" key="13">
    <source>
        <dbReference type="Proteomes" id="UP000274504"/>
    </source>
</evidence>
<dbReference type="SUPFAM" id="SSF53850">
    <property type="entry name" value="Periplasmic binding protein-like II"/>
    <property type="match status" value="1"/>
</dbReference>
<reference evidence="14" key="1">
    <citation type="submission" date="2017-02" db="UniProtKB">
        <authorList>
            <consortium name="WormBaseParasite"/>
        </authorList>
    </citation>
    <scope>IDENTIFICATION</scope>
</reference>
<feature type="domain" description="Porphobilinogen deaminase C-terminal" evidence="11">
    <location>
        <begin position="242"/>
        <end position="306"/>
    </location>
</feature>
<evidence type="ECO:0000256" key="3">
    <source>
        <dbReference type="ARBA" id="ARBA00004735"/>
    </source>
</evidence>
<dbReference type="NCBIfam" id="TIGR00212">
    <property type="entry name" value="hemC"/>
    <property type="match status" value="1"/>
</dbReference>
<evidence type="ECO:0000256" key="8">
    <source>
        <dbReference type="ARBA" id="ARBA00033064"/>
    </source>
</evidence>
<dbReference type="EC" id="2.5.1.61" evidence="5"/>
<evidence type="ECO:0000256" key="5">
    <source>
        <dbReference type="ARBA" id="ARBA00012655"/>
    </source>
</evidence>
<dbReference type="PRINTS" id="PR00151">
    <property type="entry name" value="PORPHBDMNASE"/>
</dbReference>
<dbReference type="InterPro" id="IPR022417">
    <property type="entry name" value="Porphobilin_deaminase_N"/>
</dbReference>
<keyword evidence="7" id="KW-0627">Porphyrin biosynthesis</keyword>
<feature type="region of interest" description="Disordered" evidence="9">
    <location>
        <begin position="500"/>
        <end position="522"/>
    </location>
</feature>
<dbReference type="EMBL" id="UYSG01000141">
    <property type="protein sequence ID" value="VDL18382.1"/>
    <property type="molecule type" value="Genomic_DNA"/>
</dbReference>
<keyword evidence="6" id="KW-0808">Transferase</keyword>
<dbReference type="AlphaFoldDB" id="A0A0R3S9I8"/>
<dbReference type="InterPro" id="IPR036803">
    <property type="entry name" value="Porphobilinogen_deaminase_C_sf"/>
</dbReference>
<dbReference type="Pfam" id="PF03900">
    <property type="entry name" value="Porphobil_deamC"/>
    <property type="match status" value="1"/>
</dbReference>
<evidence type="ECO:0000256" key="2">
    <source>
        <dbReference type="ARBA" id="ARBA00002869"/>
    </source>
</evidence>
<feature type="domain" description="Porphobilinogen deaminase N-terminal" evidence="10">
    <location>
        <begin position="9"/>
        <end position="229"/>
    </location>
</feature>
<comment type="cofactor">
    <cofactor evidence="1">
        <name>dipyrromethane</name>
        <dbReference type="ChEBI" id="CHEBI:60342"/>
    </cofactor>
</comment>
<evidence type="ECO:0000259" key="11">
    <source>
        <dbReference type="Pfam" id="PF03900"/>
    </source>
</evidence>
<dbReference type="OrthoDB" id="564646at2759"/>
<sequence length="740" mass="82157">MSLESPPVIRVGSRKSQLALLQTDLVIHLLRNYYPDYKFEIVKISTTGDNILEKALSKIGDKNLFTKELEVALLNNEIDFAVHSLKDVPTVMPEGLVIGCICARVSPFDVVLMNPMNRGKTLRDLPPDSVVGTSALRRIAVLKRQFPDLCFKSIRGNLATRLQKLDASVEKIIDTNGAAQKYDALILAEAGVLRVGWESRIDEYLDLDRYAVGQGALACECRLGDTRIQTFLSTIHSEAPALACISERAFMSRLEGGCSTPIAVRTYLNPGGVAGIKGDGAGKARTMSLDAAVLSLDGTRCVEGKLSTDLPFSMPWDCRKRARRDKSETSSQPMFLNDEISEAEEESAKDENSVILGVQVSPICGIGRLRMVRARSLGEALADHLRAAGAGEILAEIRESGTLKSDPVKPKQIQQSISTIDKMTGKPKHKRKAFYRRCAAGEQRAKQRRLEAAGEVEGKMPIRRLEPGMTGFLFTSNNKDIHQAQIEVYRLLNEANARLNGSKEEGEKEKVADKQKSDEVDDDMDFTSALKEELKSDSKSSRYIFNGVKTGVSNCGFVLNQSECNSSADIVNSIFQYTQKKGEADTRRVLRFLPVVGTCRPDISDLSALLRRAFRAYWDSSIEGFEDGEPLCLICPKVPLQRARFIEKPDSEDAKRYFTVNFKTRNYDKIKKEDVVMTVIATFQEIAPEWSPITHGADLIVSVNVLCNVLCLSFLEKYNDFAKYNIHEAAEVSDVNKKLE</sequence>
<dbReference type="Gene3D" id="3.40.190.10">
    <property type="entry name" value="Periplasmic binding protein-like II"/>
    <property type="match status" value="2"/>
</dbReference>
<dbReference type="GO" id="GO:0005737">
    <property type="term" value="C:cytoplasm"/>
    <property type="evidence" value="ECO:0007669"/>
    <property type="project" value="TreeGrafter"/>
</dbReference>
<dbReference type="FunFam" id="3.40.190.10:FF:000004">
    <property type="entry name" value="Porphobilinogen deaminase"/>
    <property type="match status" value="1"/>
</dbReference>